<dbReference type="PRINTS" id="PR00370">
    <property type="entry name" value="FMOXYGENASE"/>
</dbReference>
<reference evidence="9 10" key="1">
    <citation type="submission" date="2020-04" db="EMBL/GenBank/DDBJ databases">
        <authorList>
            <person name="Alioto T."/>
            <person name="Alioto T."/>
            <person name="Gomez Garrido J."/>
        </authorList>
    </citation>
    <scope>NUCLEOTIDE SEQUENCE [LARGE SCALE GENOMIC DNA]</scope>
</reference>
<evidence type="ECO:0000256" key="3">
    <source>
        <dbReference type="ARBA" id="ARBA00022630"/>
    </source>
</evidence>
<keyword evidence="5" id="KW-0521">NADP</keyword>
<evidence type="ECO:0000256" key="2">
    <source>
        <dbReference type="ARBA" id="ARBA00009183"/>
    </source>
</evidence>
<dbReference type="AlphaFoldDB" id="A0A8S1DTN8"/>
<dbReference type="GO" id="GO:0004499">
    <property type="term" value="F:N,N-dimethylaniline monooxygenase activity"/>
    <property type="evidence" value="ECO:0007669"/>
    <property type="project" value="InterPro"/>
</dbReference>
<keyword evidence="4 8" id="KW-0274">FAD</keyword>
<evidence type="ECO:0000256" key="1">
    <source>
        <dbReference type="ARBA" id="ARBA00001974"/>
    </source>
</evidence>
<dbReference type="SUPFAM" id="SSF51905">
    <property type="entry name" value="FAD/NAD(P)-binding domain"/>
    <property type="match status" value="2"/>
</dbReference>
<comment type="cofactor">
    <cofactor evidence="1 8">
        <name>FAD</name>
        <dbReference type="ChEBI" id="CHEBI:57692"/>
    </cofactor>
</comment>
<dbReference type="GO" id="GO:0050660">
    <property type="term" value="F:flavin adenine dinucleotide binding"/>
    <property type="evidence" value="ECO:0007669"/>
    <property type="project" value="InterPro"/>
</dbReference>
<dbReference type="InterPro" id="IPR050346">
    <property type="entry name" value="FMO-like"/>
</dbReference>
<comment type="caution">
    <text evidence="9">The sequence shown here is derived from an EMBL/GenBank/DDBJ whole genome shotgun (WGS) entry which is preliminary data.</text>
</comment>
<dbReference type="GO" id="GO:0050661">
    <property type="term" value="F:NADP binding"/>
    <property type="evidence" value="ECO:0007669"/>
    <property type="project" value="InterPro"/>
</dbReference>
<dbReference type="OrthoDB" id="66881at2759"/>
<dbReference type="EMBL" id="CADEPI010000554">
    <property type="protein sequence ID" value="CAB3387241.1"/>
    <property type="molecule type" value="Genomic_DNA"/>
</dbReference>
<dbReference type="Proteomes" id="UP000494165">
    <property type="component" value="Unassembled WGS sequence"/>
</dbReference>
<dbReference type="PANTHER" id="PTHR23023">
    <property type="entry name" value="DIMETHYLANILINE MONOOXYGENASE"/>
    <property type="match status" value="1"/>
</dbReference>
<dbReference type="EC" id="1.-.-.-" evidence="8"/>
<name>A0A8S1DTN8_9INSE</name>
<dbReference type="Pfam" id="PF00743">
    <property type="entry name" value="FMO-like"/>
    <property type="match status" value="2"/>
</dbReference>
<accession>A0A8S1DTN8</accession>
<evidence type="ECO:0000256" key="6">
    <source>
        <dbReference type="ARBA" id="ARBA00023002"/>
    </source>
</evidence>
<evidence type="ECO:0000256" key="7">
    <source>
        <dbReference type="ARBA" id="ARBA00023033"/>
    </source>
</evidence>
<dbReference type="InterPro" id="IPR020946">
    <property type="entry name" value="Flavin_mOase-like"/>
</dbReference>
<evidence type="ECO:0000256" key="5">
    <source>
        <dbReference type="ARBA" id="ARBA00022857"/>
    </source>
</evidence>
<protein>
    <recommendedName>
        <fullName evidence="8">Flavin-containing monooxygenase</fullName>
        <ecNumber evidence="8">1.-.-.-</ecNumber>
    </recommendedName>
</protein>
<dbReference type="InterPro" id="IPR036188">
    <property type="entry name" value="FAD/NAD-bd_sf"/>
</dbReference>
<evidence type="ECO:0000256" key="8">
    <source>
        <dbReference type="RuleBase" id="RU361177"/>
    </source>
</evidence>
<evidence type="ECO:0000313" key="10">
    <source>
        <dbReference type="Proteomes" id="UP000494165"/>
    </source>
</evidence>
<evidence type="ECO:0000256" key="4">
    <source>
        <dbReference type="ARBA" id="ARBA00022827"/>
    </source>
</evidence>
<dbReference type="InterPro" id="IPR000960">
    <property type="entry name" value="Flavin_mOase"/>
</dbReference>
<gene>
    <name evidence="9" type="ORF">CLODIP_2_CD09174</name>
</gene>
<sequence length="430" mass="49599">MNVDGKFRRRVAVIGAGPAGLVAARHFAAPDSPFECKIYEQGSDLGGTWIFTRNVQFDEIGRPVHSCMYENLRTNLPKEVMRYPDFPFPDYEKSNITSEQVLMYLRDYADHFRLREHIEFNKCVKDVRPIGDNDDEWQLTIFDWLTRQTSTDYFDAVIVCNGQFNKQKMPVFKGFDNFQGSKIHSRQYRERSPYAGKRVLVIGGSFSGIDIAMELSNVAKYVYLSHHVKGINGKFPANLKMTSDVDYFFKTGAYFTNGENDEFDDVIVCTGYHHDYPFLHESCEISTDGYGVEPLYKHLINIEHPSMCLPAINIAVAPLQCVDVQIRFFYQLLAGSFQLPEKSEMYNWLRVDQKRRREELGFSARFAHSLGPLQKEYYDDLADTAGVQRIAPVISKLHARVAQLIREDISTFKNRNFKVVDEENFVELVN</sequence>
<keyword evidence="3 8" id="KW-0285">Flavoprotein</keyword>
<keyword evidence="6 8" id="KW-0560">Oxidoreductase</keyword>
<dbReference type="PIRSF" id="PIRSF000332">
    <property type="entry name" value="FMO"/>
    <property type="match status" value="1"/>
</dbReference>
<dbReference type="Gene3D" id="3.50.50.60">
    <property type="entry name" value="FAD/NAD(P)-binding domain"/>
    <property type="match status" value="2"/>
</dbReference>
<keyword evidence="7 8" id="KW-0503">Monooxygenase</keyword>
<organism evidence="9 10">
    <name type="scientific">Cloeon dipterum</name>
    <dbReference type="NCBI Taxonomy" id="197152"/>
    <lineage>
        <taxon>Eukaryota</taxon>
        <taxon>Metazoa</taxon>
        <taxon>Ecdysozoa</taxon>
        <taxon>Arthropoda</taxon>
        <taxon>Hexapoda</taxon>
        <taxon>Insecta</taxon>
        <taxon>Pterygota</taxon>
        <taxon>Palaeoptera</taxon>
        <taxon>Ephemeroptera</taxon>
        <taxon>Pisciforma</taxon>
        <taxon>Baetidae</taxon>
        <taxon>Cloeon</taxon>
    </lineage>
</organism>
<evidence type="ECO:0000313" key="9">
    <source>
        <dbReference type="EMBL" id="CAB3387241.1"/>
    </source>
</evidence>
<proteinExistence type="inferred from homology"/>
<comment type="similarity">
    <text evidence="2 8">Belongs to the FMO family.</text>
</comment>
<keyword evidence="10" id="KW-1185">Reference proteome</keyword>
<dbReference type="FunFam" id="3.50.50.60:FF:000138">
    <property type="entry name" value="Flavin-containing monooxygenase"/>
    <property type="match status" value="1"/>
</dbReference>